<keyword evidence="1" id="KW-0812">Transmembrane</keyword>
<keyword evidence="1" id="KW-1133">Transmembrane helix</keyword>
<dbReference type="Proteomes" id="UP001195483">
    <property type="component" value="Unassembled WGS sequence"/>
</dbReference>
<evidence type="ECO:0000256" key="1">
    <source>
        <dbReference type="SAM" id="Phobius"/>
    </source>
</evidence>
<keyword evidence="1" id="KW-0472">Membrane</keyword>
<evidence type="ECO:0008006" key="4">
    <source>
        <dbReference type="Google" id="ProtNLM"/>
    </source>
</evidence>
<dbReference type="AlphaFoldDB" id="A0AAE0WDQ9"/>
<reference evidence="2" key="3">
    <citation type="submission" date="2023-05" db="EMBL/GenBank/DDBJ databases">
        <authorList>
            <person name="Smith C.H."/>
        </authorList>
    </citation>
    <scope>NUCLEOTIDE SEQUENCE</scope>
    <source>
        <strain evidence="2">CHS0354</strain>
        <tissue evidence="2">Mantle</tissue>
    </source>
</reference>
<sequence>MFHSSEGPVAAVGVIAGSVVGGLAGLAILIGVIVCCCVAVRRSSRRPGLVIQPTTTNAQAIVVSSTAFTQGPPPNPGPYGPAVIALGITPPGYVQYNNPAYPPPPLSKH</sequence>
<name>A0AAE0WDQ9_9BIVA</name>
<comment type="caution">
    <text evidence="2">The sequence shown here is derived from an EMBL/GenBank/DDBJ whole genome shotgun (WGS) entry which is preliminary data.</text>
</comment>
<organism evidence="2 3">
    <name type="scientific">Potamilus streckersoni</name>
    <dbReference type="NCBI Taxonomy" id="2493646"/>
    <lineage>
        <taxon>Eukaryota</taxon>
        <taxon>Metazoa</taxon>
        <taxon>Spiralia</taxon>
        <taxon>Lophotrochozoa</taxon>
        <taxon>Mollusca</taxon>
        <taxon>Bivalvia</taxon>
        <taxon>Autobranchia</taxon>
        <taxon>Heteroconchia</taxon>
        <taxon>Palaeoheterodonta</taxon>
        <taxon>Unionida</taxon>
        <taxon>Unionoidea</taxon>
        <taxon>Unionidae</taxon>
        <taxon>Ambleminae</taxon>
        <taxon>Lampsilini</taxon>
        <taxon>Potamilus</taxon>
    </lineage>
</organism>
<feature type="transmembrane region" description="Helical" evidence="1">
    <location>
        <begin position="12"/>
        <end position="40"/>
    </location>
</feature>
<evidence type="ECO:0000313" key="3">
    <source>
        <dbReference type="Proteomes" id="UP001195483"/>
    </source>
</evidence>
<reference evidence="2" key="2">
    <citation type="journal article" date="2021" name="Genome Biol. Evol.">
        <title>Developing a high-quality reference genome for a parasitic bivalve with doubly uniparental inheritance (Bivalvia: Unionida).</title>
        <authorList>
            <person name="Smith C.H."/>
        </authorList>
    </citation>
    <scope>NUCLEOTIDE SEQUENCE</scope>
    <source>
        <strain evidence="2">CHS0354</strain>
        <tissue evidence="2">Mantle</tissue>
    </source>
</reference>
<gene>
    <name evidence="2" type="ORF">CHS0354_016479</name>
</gene>
<accession>A0AAE0WDQ9</accession>
<reference evidence="2" key="1">
    <citation type="journal article" date="2021" name="Genome Biol. Evol.">
        <title>A High-Quality Reference Genome for a Parasitic Bivalve with Doubly Uniparental Inheritance (Bivalvia: Unionida).</title>
        <authorList>
            <person name="Smith C.H."/>
        </authorList>
    </citation>
    <scope>NUCLEOTIDE SEQUENCE</scope>
    <source>
        <strain evidence="2">CHS0354</strain>
    </source>
</reference>
<dbReference type="EMBL" id="JAEAOA010001017">
    <property type="protein sequence ID" value="KAK3611548.1"/>
    <property type="molecule type" value="Genomic_DNA"/>
</dbReference>
<keyword evidence="3" id="KW-1185">Reference proteome</keyword>
<evidence type="ECO:0000313" key="2">
    <source>
        <dbReference type="EMBL" id="KAK3611548.1"/>
    </source>
</evidence>
<protein>
    <recommendedName>
        <fullName evidence="4">Cysteine and tyrosine-rich protein 1</fullName>
    </recommendedName>
</protein>
<proteinExistence type="predicted"/>